<dbReference type="InterPro" id="IPR003154">
    <property type="entry name" value="S1/P1nuclease"/>
</dbReference>
<keyword evidence="4" id="KW-1185">Reference proteome</keyword>
<gene>
    <name evidence="3" type="ORF">KTQ36_00865</name>
</gene>
<dbReference type="PANTHER" id="PTHR33146">
    <property type="entry name" value="ENDONUCLEASE 4"/>
    <property type="match status" value="1"/>
</dbReference>
<comment type="caution">
    <text evidence="3">The sequence shown here is derived from an EMBL/GenBank/DDBJ whole genome shotgun (WGS) entry which is preliminary data.</text>
</comment>
<evidence type="ECO:0000256" key="2">
    <source>
        <dbReference type="ARBA" id="ARBA00022801"/>
    </source>
</evidence>
<dbReference type="PANTHER" id="PTHR33146:SF26">
    <property type="entry name" value="ENDONUCLEASE 4"/>
    <property type="match status" value="1"/>
</dbReference>
<organism evidence="3 4">
    <name type="scientific">Sphingomicrobium clamense</name>
    <dbReference type="NCBI Taxonomy" id="2851013"/>
    <lineage>
        <taxon>Bacteria</taxon>
        <taxon>Pseudomonadati</taxon>
        <taxon>Pseudomonadota</taxon>
        <taxon>Alphaproteobacteria</taxon>
        <taxon>Sphingomonadales</taxon>
        <taxon>Sphingomonadaceae</taxon>
        <taxon>Sphingomicrobium</taxon>
    </lineage>
</organism>
<accession>A0ABS6V434</accession>
<keyword evidence="2" id="KW-0378">Hydrolase</keyword>
<evidence type="ECO:0000256" key="1">
    <source>
        <dbReference type="ARBA" id="ARBA00022723"/>
    </source>
</evidence>
<dbReference type="Pfam" id="PF02265">
    <property type="entry name" value="S1-P1_nuclease"/>
    <property type="match status" value="1"/>
</dbReference>
<reference evidence="3 4" key="1">
    <citation type="submission" date="2021-07" db="EMBL/GenBank/DDBJ databases">
        <title>The draft genome sequence of Sphingomicrobium sp. B8.</title>
        <authorList>
            <person name="Mu L."/>
        </authorList>
    </citation>
    <scope>NUCLEOTIDE SEQUENCE [LARGE SCALE GENOMIC DNA]</scope>
    <source>
        <strain evidence="3 4">B8</strain>
    </source>
</reference>
<evidence type="ECO:0000313" key="4">
    <source>
        <dbReference type="Proteomes" id="UP000698028"/>
    </source>
</evidence>
<protein>
    <submittedName>
        <fullName evidence="3">S1/P1 nuclease</fullName>
    </submittedName>
</protein>
<keyword evidence="1" id="KW-0479">Metal-binding</keyword>
<dbReference type="Proteomes" id="UP000698028">
    <property type="component" value="Unassembled WGS sequence"/>
</dbReference>
<dbReference type="EMBL" id="JAHVAH010000001">
    <property type="protein sequence ID" value="MBW0143843.1"/>
    <property type="molecule type" value="Genomic_DNA"/>
</dbReference>
<dbReference type="RefSeq" id="WP_218631898.1">
    <property type="nucleotide sequence ID" value="NZ_JAHVAH010000001.1"/>
</dbReference>
<dbReference type="CDD" id="cd11010">
    <property type="entry name" value="S1-P1_nuclease"/>
    <property type="match status" value="1"/>
</dbReference>
<name>A0ABS6V434_9SPHN</name>
<proteinExistence type="predicted"/>
<sequence length="298" mass="33377">MPNTFKIAFAAIAALAVFVAAPLKAYWEYGHETVAKIAFASVQPETRAELRRLMRQDALLQTPDCRANTIEAASYWPDCVKPYGDRYAYAFRWHFQNVDICKEFDLSGPCANGDCVAAQIERHARMLADRDLPDRVRLESLTFLVHFVGDLHQPLHAGDNDDLGGNRVSANYGLIGGRTNLHSIWDGFLAERAISTPPRGIDGWLSGLDAGEIDRIKSGDVVDWSREMWEQSRDVAYPTLIDADPCDGKVEGRPTLTEEDVQRLIPIARQNVVHGGLRLARLLDDAILRGEAPEYRRF</sequence>
<evidence type="ECO:0000313" key="3">
    <source>
        <dbReference type="EMBL" id="MBW0143843.1"/>
    </source>
</evidence>